<reference evidence="2 3" key="1">
    <citation type="submission" date="2024-09" db="EMBL/GenBank/DDBJ databases">
        <authorList>
            <person name="Sun Q."/>
            <person name="Mori K."/>
        </authorList>
    </citation>
    <scope>NUCLEOTIDE SEQUENCE [LARGE SCALE GENOMIC DNA]</scope>
    <source>
        <strain evidence="2 3">TISTR 1856</strain>
    </source>
</reference>
<evidence type="ECO:0000259" key="1">
    <source>
        <dbReference type="Pfam" id="PF22525"/>
    </source>
</evidence>
<protein>
    <submittedName>
        <fullName evidence="2">Integration host factor, actinobacterial type</fullName>
    </submittedName>
</protein>
<dbReference type="SUPFAM" id="SSF46946">
    <property type="entry name" value="S13-like H2TH domain"/>
    <property type="match status" value="1"/>
</dbReference>
<keyword evidence="3" id="KW-1185">Reference proteome</keyword>
<dbReference type="InterPro" id="IPR047806">
    <property type="entry name" value="IHF_actinobact"/>
</dbReference>
<name>A0ABV5LQD9_9ACTN</name>
<organism evidence="2 3">
    <name type="scientific">Kineococcus gynurae</name>
    <dbReference type="NCBI Taxonomy" id="452979"/>
    <lineage>
        <taxon>Bacteria</taxon>
        <taxon>Bacillati</taxon>
        <taxon>Actinomycetota</taxon>
        <taxon>Actinomycetes</taxon>
        <taxon>Kineosporiales</taxon>
        <taxon>Kineosporiaceae</taxon>
        <taxon>Kineococcus</taxon>
    </lineage>
</organism>
<dbReference type="Proteomes" id="UP001589748">
    <property type="component" value="Unassembled WGS sequence"/>
</dbReference>
<dbReference type="Gene3D" id="1.10.8.50">
    <property type="match status" value="1"/>
</dbReference>
<gene>
    <name evidence="2" type="primary">mihF</name>
    <name evidence="2" type="ORF">ACFFVI_04905</name>
</gene>
<comment type="caution">
    <text evidence="2">The sequence shown here is derived from an EMBL/GenBank/DDBJ whole genome shotgun (WGS) entry which is preliminary data.</text>
</comment>
<dbReference type="InterPro" id="IPR055201">
    <property type="entry name" value="IHF-like_H2TH"/>
</dbReference>
<dbReference type="NCBIfam" id="NF041260">
    <property type="entry name" value="actino_IHF"/>
    <property type="match status" value="1"/>
</dbReference>
<proteinExistence type="predicted"/>
<dbReference type="EMBL" id="JBHMDM010000003">
    <property type="protein sequence ID" value="MFB9376300.1"/>
    <property type="molecule type" value="Genomic_DNA"/>
</dbReference>
<sequence>MALPTLTAEQRAAALEKAAAARRERAEVKNRLKYGGGSLEQVIKEGQANEVLGKMKVSALLESLPNVGKVRARQIMDEIGISESRRVRGLGAHQIEKLVERFGTGAES</sequence>
<evidence type="ECO:0000313" key="3">
    <source>
        <dbReference type="Proteomes" id="UP001589748"/>
    </source>
</evidence>
<dbReference type="RefSeq" id="WP_380138554.1">
    <property type="nucleotide sequence ID" value="NZ_JBHLUI010000009.1"/>
</dbReference>
<accession>A0ABV5LQD9</accession>
<evidence type="ECO:0000313" key="2">
    <source>
        <dbReference type="EMBL" id="MFB9376300.1"/>
    </source>
</evidence>
<dbReference type="InterPro" id="IPR010979">
    <property type="entry name" value="Ribosomal_uS13-like_H2TH"/>
</dbReference>
<feature type="domain" description="Integration host factor-like helix-two turn-helix" evidence="1">
    <location>
        <begin position="32"/>
        <end position="102"/>
    </location>
</feature>
<dbReference type="Pfam" id="PF22525">
    <property type="entry name" value="H2TH_5"/>
    <property type="match status" value="1"/>
</dbReference>